<comment type="caution">
    <text evidence="3">The sequence shown here is derived from an EMBL/GenBank/DDBJ whole genome shotgun (WGS) entry which is preliminary data.</text>
</comment>
<feature type="compositionally biased region" description="Basic and acidic residues" evidence="1">
    <location>
        <begin position="94"/>
        <end position="112"/>
    </location>
</feature>
<reference evidence="3" key="1">
    <citation type="submission" date="2023-10" db="EMBL/GenBank/DDBJ databases">
        <title>Genome assembly of Pristionchus species.</title>
        <authorList>
            <person name="Yoshida K."/>
            <person name="Sommer R.J."/>
        </authorList>
    </citation>
    <scope>NUCLEOTIDE SEQUENCE</scope>
    <source>
        <strain evidence="3">RS0144</strain>
    </source>
</reference>
<feature type="region of interest" description="Disordered" evidence="1">
    <location>
        <begin position="12"/>
        <end position="132"/>
    </location>
</feature>
<sequence>FSLLVLSLLSSTRFMDSPTAPKSPISAAAAAASPAVSGQQPSSPSTTAPAPEIDSLPDGTNEAYTPPPKKVEKKLKRSRSRSKKSQKRRAEKRRVKELENRRKLKTRNRDSDIVAESAPAASVPVENNDKVDPVNEGSEDFLKGLLDAQSVPDSPLLDEEGNPMEEDLTEAQPLYRVIKAVSNLVAYLMDHPMVPIAIGVALLIILTGKL</sequence>
<keyword evidence="4" id="KW-1185">Reference proteome</keyword>
<dbReference type="Proteomes" id="UP001432027">
    <property type="component" value="Unassembled WGS sequence"/>
</dbReference>
<name>A0AAV5U268_9BILA</name>
<accession>A0AAV5U268</accession>
<keyword evidence="2" id="KW-1133">Transmembrane helix</keyword>
<dbReference type="AlphaFoldDB" id="A0AAV5U268"/>
<evidence type="ECO:0000256" key="1">
    <source>
        <dbReference type="SAM" id="MobiDB-lite"/>
    </source>
</evidence>
<keyword evidence="2" id="KW-0472">Membrane</keyword>
<feature type="compositionally biased region" description="Low complexity" evidence="1">
    <location>
        <begin position="114"/>
        <end position="126"/>
    </location>
</feature>
<feature type="non-terminal residue" evidence="3">
    <location>
        <position position="1"/>
    </location>
</feature>
<gene>
    <name evidence="3" type="ORF">PENTCL1PPCAC_22453</name>
</gene>
<feature type="compositionally biased region" description="Low complexity" evidence="1">
    <location>
        <begin position="12"/>
        <end position="51"/>
    </location>
</feature>
<proteinExistence type="predicted"/>
<protein>
    <submittedName>
        <fullName evidence="3">Uncharacterized protein</fullName>
    </submittedName>
</protein>
<evidence type="ECO:0000256" key="2">
    <source>
        <dbReference type="SAM" id="Phobius"/>
    </source>
</evidence>
<evidence type="ECO:0000313" key="4">
    <source>
        <dbReference type="Proteomes" id="UP001432027"/>
    </source>
</evidence>
<feature type="transmembrane region" description="Helical" evidence="2">
    <location>
        <begin position="184"/>
        <end position="206"/>
    </location>
</feature>
<evidence type="ECO:0000313" key="3">
    <source>
        <dbReference type="EMBL" id="GMT00279.1"/>
    </source>
</evidence>
<organism evidence="3 4">
    <name type="scientific">Pristionchus entomophagus</name>
    <dbReference type="NCBI Taxonomy" id="358040"/>
    <lineage>
        <taxon>Eukaryota</taxon>
        <taxon>Metazoa</taxon>
        <taxon>Ecdysozoa</taxon>
        <taxon>Nematoda</taxon>
        <taxon>Chromadorea</taxon>
        <taxon>Rhabditida</taxon>
        <taxon>Rhabditina</taxon>
        <taxon>Diplogasteromorpha</taxon>
        <taxon>Diplogasteroidea</taxon>
        <taxon>Neodiplogasteridae</taxon>
        <taxon>Pristionchus</taxon>
    </lineage>
</organism>
<feature type="compositionally biased region" description="Basic residues" evidence="1">
    <location>
        <begin position="71"/>
        <end position="93"/>
    </location>
</feature>
<dbReference type="EMBL" id="BTSX01000005">
    <property type="protein sequence ID" value="GMT00279.1"/>
    <property type="molecule type" value="Genomic_DNA"/>
</dbReference>
<keyword evidence="2" id="KW-0812">Transmembrane</keyword>